<reference evidence="7" key="2">
    <citation type="submission" date="2023-05" db="EMBL/GenBank/DDBJ databases">
        <authorList>
            <consortium name="Lawrence Berkeley National Laboratory"/>
            <person name="Steindorff A."/>
            <person name="Hensen N."/>
            <person name="Bonometti L."/>
            <person name="Westerberg I."/>
            <person name="Brannstrom I.O."/>
            <person name="Guillou S."/>
            <person name="Cros-Aarteil S."/>
            <person name="Calhoun S."/>
            <person name="Haridas S."/>
            <person name="Kuo A."/>
            <person name="Mondo S."/>
            <person name="Pangilinan J."/>
            <person name="Riley R."/>
            <person name="Labutti K."/>
            <person name="Andreopoulos B."/>
            <person name="Lipzen A."/>
            <person name="Chen C."/>
            <person name="Yanf M."/>
            <person name="Daum C."/>
            <person name="Ng V."/>
            <person name="Clum A."/>
            <person name="Ohm R."/>
            <person name="Martin F."/>
            <person name="Silar P."/>
            <person name="Natvig D."/>
            <person name="Lalanne C."/>
            <person name="Gautier V."/>
            <person name="Ament-Velasquez S.L."/>
            <person name="Kruys A."/>
            <person name="Hutchinson M.I."/>
            <person name="Powell A.J."/>
            <person name="Barry K."/>
            <person name="Miller A.N."/>
            <person name="Grigoriev I.V."/>
            <person name="Debuchy R."/>
            <person name="Gladieux P."/>
            <person name="Thoren M.H."/>
            <person name="Johannesson H."/>
        </authorList>
    </citation>
    <scope>NUCLEOTIDE SEQUENCE</scope>
    <source>
        <strain evidence="7">PSN293</strain>
    </source>
</reference>
<evidence type="ECO:0000256" key="4">
    <source>
        <dbReference type="ARBA" id="ARBA00023136"/>
    </source>
</evidence>
<dbReference type="InterPro" id="IPR052649">
    <property type="entry name" value="NCE102-like"/>
</dbReference>
<dbReference type="InterPro" id="IPR008253">
    <property type="entry name" value="Marvel"/>
</dbReference>
<dbReference type="PANTHER" id="PTHR28165">
    <property type="entry name" value="NON-CLASSICAL EXPORT PROTEIN 2-RELATED"/>
    <property type="match status" value="1"/>
</dbReference>
<evidence type="ECO:0000313" key="7">
    <source>
        <dbReference type="EMBL" id="KAK4219117.1"/>
    </source>
</evidence>
<dbReference type="GO" id="GO:0005886">
    <property type="term" value="C:plasma membrane"/>
    <property type="evidence" value="ECO:0007669"/>
    <property type="project" value="TreeGrafter"/>
</dbReference>
<feature type="domain" description="MARVEL" evidence="6">
    <location>
        <begin position="6"/>
        <end position="146"/>
    </location>
</feature>
<feature type="transmembrane region" description="Helical" evidence="5">
    <location>
        <begin position="68"/>
        <end position="87"/>
    </location>
</feature>
<comment type="caution">
    <text evidence="7">The sequence shown here is derived from an EMBL/GenBank/DDBJ whole genome shotgun (WGS) entry which is preliminary data.</text>
</comment>
<evidence type="ECO:0000256" key="1">
    <source>
        <dbReference type="ARBA" id="ARBA00004141"/>
    </source>
</evidence>
<evidence type="ECO:0000256" key="5">
    <source>
        <dbReference type="SAM" id="Phobius"/>
    </source>
</evidence>
<reference evidence="7" key="1">
    <citation type="journal article" date="2023" name="Mol. Phylogenet. Evol.">
        <title>Genome-scale phylogeny and comparative genomics of the fungal order Sordariales.</title>
        <authorList>
            <person name="Hensen N."/>
            <person name="Bonometti L."/>
            <person name="Westerberg I."/>
            <person name="Brannstrom I.O."/>
            <person name="Guillou S."/>
            <person name="Cros-Aarteil S."/>
            <person name="Calhoun S."/>
            <person name="Haridas S."/>
            <person name="Kuo A."/>
            <person name="Mondo S."/>
            <person name="Pangilinan J."/>
            <person name="Riley R."/>
            <person name="LaButti K."/>
            <person name="Andreopoulos B."/>
            <person name="Lipzen A."/>
            <person name="Chen C."/>
            <person name="Yan M."/>
            <person name="Daum C."/>
            <person name="Ng V."/>
            <person name="Clum A."/>
            <person name="Steindorff A."/>
            <person name="Ohm R.A."/>
            <person name="Martin F."/>
            <person name="Silar P."/>
            <person name="Natvig D.O."/>
            <person name="Lalanne C."/>
            <person name="Gautier V."/>
            <person name="Ament-Velasquez S.L."/>
            <person name="Kruys A."/>
            <person name="Hutchinson M.I."/>
            <person name="Powell A.J."/>
            <person name="Barry K."/>
            <person name="Miller A.N."/>
            <person name="Grigoriev I.V."/>
            <person name="Debuchy R."/>
            <person name="Gladieux P."/>
            <person name="Hiltunen Thoren M."/>
            <person name="Johannesson H."/>
        </authorList>
    </citation>
    <scope>NUCLEOTIDE SEQUENCE</scope>
    <source>
        <strain evidence="7">PSN293</strain>
    </source>
</reference>
<dbReference type="EMBL" id="MU858049">
    <property type="protein sequence ID" value="KAK4219117.1"/>
    <property type="molecule type" value="Genomic_DNA"/>
</dbReference>
<dbReference type="Proteomes" id="UP001301769">
    <property type="component" value="Unassembled WGS sequence"/>
</dbReference>
<proteinExistence type="predicted"/>
<dbReference type="AlphaFoldDB" id="A0AAN6YMU3"/>
<evidence type="ECO:0000256" key="2">
    <source>
        <dbReference type="ARBA" id="ARBA00022692"/>
    </source>
</evidence>
<dbReference type="GO" id="GO:0072659">
    <property type="term" value="P:protein localization to plasma membrane"/>
    <property type="evidence" value="ECO:0007669"/>
    <property type="project" value="TreeGrafter"/>
</dbReference>
<gene>
    <name evidence="7" type="ORF">QBC37DRAFT_394877</name>
</gene>
<evidence type="ECO:0000259" key="6">
    <source>
        <dbReference type="Pfam" id="PF01284"/>
    </source>
</evidence>
<organism evidence="7 8">
    <name type="scientific">Rhypophila decipiens</name>
    <dbReference type="NCBI Taxonomy" id="261697"/>
    <lineage>
        <taxon>Eukaryota</taxon>
        <taxon>Fungi</taxon>
        <taxon>Dikarya</taxon>
        <taxon>Ascomycota</taxon>
        <taxon>Pezizomycotina</taxon>
        <taxon>Sordariomycetes</taxon>
        <taxon>Sordariomycetidae</taxon>
        <taxon>Sordariales</taxon>
        <taxon>Naviculisporaceae</taxon>
        <taxon>Rhypophila</taxon>
    </lineage>
</organism>
<feature type="transmembrane region" description="Helical" evidence="5">
    <location>
        <begin position="126"/>
        <end position="146"/>
    </location>
</feature>
<accession>A0AAN6YMU3</accession>
<protein>
    <submittedName>
        <fullName evidence="7">Marvel domain-containing protein</fullName>
    </submittedName>
</protein>
<sequence length="169" mass="18196">MMDKIPLILRAVQLLFIVILTALIGNVIATNWNAAGSATAAINFSMFVIVVSWLASIFGLAATFLDRIAIPVALLGMDAFATVFTFIDAIVLSAKLGAVNCAAPGVRDGSWIAYGTPNTEKRCREIQASAAFMWFLFALFAVTLFFEFMSFRRSGGSVRSGPGMSQVRV</sequence>
<name>A0AAN6YMU3_9PEZI</name>
<dbReference type="GO" id="GO:0032126">
    <property type="term" value="C:eisosome"/>
    <property type="evidence" value="ECO:0007669"/>
    <property type="project" value="TreeGrafter"/>
</dbReference>
<dbReference type="PANTHER" id="PTHR28165:SF1">
    <property type="entry name" value="NON-CLASSICAL EXPORT PROTEIN 2-RELATED"/>
    <property type="match status" value="1"/>
</dbReference>
<feature type="transmembrane region" description="Helical" evidence="5">
    <location>
        <begin position="41"/>
        <end position="61"/>
    </location>
</feature>
<keyword evidence="3 5" id="KW-1133">Transmembrane helix</keyword>
<keyword evidence="4 5" id="KW-0472">Membrane</keyword>
<evidence type="ECO:0000256" key="3">
    <source>
        <dbReference type="ARBA" id="ARBA00022989"/>
    </source>
</evidence>
<dbReference type="Pfam" id="PF01284">
    <property type="entry name" value="MARVEL"/>
    <property type="match status" value="1"/>
</dbReference>
<keyword evidence="8" id="KW-1185">Reference proteome</keyword>
<comment type="subcellular location">
    <subcellularLocation>
        <location evidence="1">Membrane</location>
        <topology evidence="1">Multi-pass membrane protein</topology>
    </subcellularLocation>
</comment>
<evidence type="ECO:0000313" key="8">
    <source>
        <dbReference type="Proteomes" id="UP001301769"/>
    </source>
</evidence>
<feature type="transmembrane region" description="Helical" evidence="5">
    <location>
        <begin position="7"/>
        <end position="29"/>
    </location>
</feature>
<keyword evidence="2 5" id="KW-0812">Transmembrane</keyword>
<dbReference type="GO" id="GO:0070941">
    <property type="term" value="P:eisosome assembly"/>
    <property type="evidence" value="ECO:0007669"/>
    <property type="project" value="TreeGrafter"/>
</dbReference>